<protein>
    <submittedName>
        <fullName evidence="1">Uncharacterized protein</fullName>
    </submittedName>
</protein>
<dbReference type="EMBL" id="CAMXCT010003603">
    <property type="protein sequence ID" value="CAI4005333.1"/>
    <property type="molecule type" value="Genomic_DNA"/>
</dbReference>
<dbReference type="Proteomes" id="UP001152797">
    <property type="component" value="Unassembled WGS sequence"/>
</dbReference>
<proteinExistence type="predicted"/>
<evidence type="ECO:0000313" key="2">
    <source>
        <dbReference type="EMBL" id="CAL1158708.1"/>
    </source>
</evidence>
<accession>A0A9P1D6T8</accession>
<name>A0A9P1D6T8_9DINO</name>
<sequence length="105" mass="11783">MDCSWGAVQMKLLDRRAMKSLADRLETLMLSLEDGNLPDTSVVQFYELVGSTQLACLYKGLQSQTKVSQCLPKLKQALAHPKQWLSRACKARNLLCAWDIAIDDP</sequence>
<evidence type="ECO:0000313" key="3">
    <source>
        <dbReference type="Proteomes" id="UP001152797"/>
    </source>
</evidence>
<dbReference type="AlphaFoldDB" id="A0A9P1D6T8"/>
<evidence type="ECO:0000313" key="1">
    <source>
        <dbReference type="EMBL" id="CAI4005333.1"/>
    </source>
</evidence>
<organism evidence="1">
    <name type="scientific">Cladocopium goreaui</name>
    <dbReference type="NCBI Taxonomy" id="2562237"/>
    <lineage>
        <taxon>Eukaryota</taxon>
        <taxon>Sar</taxon>
        <taxon>Alveolata</taxon>
        <taxon>Dinophyceae</taxon>
        <taxon>Suessiales</taxon>
        <taxon>Symbiodiniaceae</taxon>
        <taxon>Cladocopium</taxon>
    </lineage>
</organism>
<keyword evidence="3" id="KW-1185">Reference proteome</keyword>
<gene>
    <name evidence="1" type="ORF">C1SCF055_LOCUS31067</name>
</gene>
<comment type="caution">
    <text evidence="1">The sequence shown here is derived from an EMBL/GenBank/DDBJ whole genome shotgun (WGS) entry which is preliminary data.</text>
</comment>
<dbReference type="OrthoDB" id="10363499at2759"/>
<reference evidence="2" key="2">
    <citation type="submission" date="2024-04" db="EMBL/GenBank/DDBJ databases">
        <authorList>
            <person name="Chen Y."/>
            <person name="Shah S."/>
            <person name="Dougan E. K."/>
            <person name="Thang M."/>
            <person name="Chan C."/>
        </authorList>
    </citation>
    <scope>NUCLEOTIDE SEQUENCE [LARGE SCALE GENOMIC DNA]</scope>
</reference>
<dbReference type="EMBL" id="CAMXCT030003603">
    <property type="protein sequence ID" value="CAL4792645.1"/>
    <property type="molecule type" value="Genomic_DNA"/>
</dbReference>
<reference evidence="1" key="1">
    <citation type="submission" date="2022-10" db="EMBL/GenBank/DDBJ databases">
        <authorList>
            <person name="Chen Y."/>
            <person name="Dougan E. K."/>
            <person name="Chan C."/>
            <person name="Rhodes N."/>
            <person name="Thang M."/>
        </authorList>
    </citation>
    <scope>NUCLEOTIDE SEQUENCE</scope>
</reference>
<dbReference type="EMBL" id="CAMXCT020003603">
    <property type="protein sequence ID" value="CAL1158708.1"/>
    <property type="molecule type" value="Genomic_DNA"/>
</dbReference>